<accession>A0A8H7IT92</accession>
<reference evidence="2" key="2">
    <citation type="submission" date="2020-09" db="EMBL/GenBank/DDBJ databases">
        <title>Reference genome assembly for Australian Ascochyta lentis isolate Al4.</title>
        <authorList>
            <person name="Lee R.C."/>
            <person name="Farfan-Caceres L.M."/>
            <person name="Debler J.W."/>
            <person name="Williams A.H."/>
            <person name="Henares B.M."/>
        </authorList>
    </citation>
    <scope>NUCLEOTIDE SEQUENCE</scope>
    <source>
        <strain evidence="2">Al4</strain>
    </source>
</reference>
<reference evidence="2" key="1">
    <citation type="submission" date="2018-12" db="EMBL/GenBank/DDBJ databases">
        <authorList>
            <person name="Syme R.A."/>
            <person name="Farfan-Caceres L."/>
            <person name="Lichtenzveig J."/>
        </authorList>
    </citation>
    <scope>NUCLEOTIDE SEQUENCE</scope>
    <source>
        <strain evidence="2">Al4</strain>
    </source>
</reference>
<proteinExistence type="predicted"/>
<evidence type="ECO:0000313" key="3">
    <source>
        <dbReference type="Proteomes" id="UP000651452"/>
    </source>
</evidence>
<feature type="region of interest" description="Disordered" evidence="1">
    <location>
        <begin position="1"/>
        <end position="21"/>
    </location>
</feature>
<dbReference type="EMBL" id="RZGK01000024">
    <property type="protein sequence ID" value="KAF9690389.1"/>
    <property type="molecule type" value="Genomic_DNA"/>
</dbReference>
<sequence>MDGKQEHRRMLPRQDDDRPTPSVLSAVHQLRRGWEARLRASYCEADDGLRNVLLWEIQVPPYYGSVAGDRVFPPQHIELGTFQGPGTRKNDQRRFGLVAERTRETIGWMANIFHEIHCLEVDFQNKVPWLDNAACIAALISQVEVEDWSLSIFTNSDHLRLGQMTGSHG</sequence>
<comment type="caution">
    <text evidence="2">The sequence shown here is derived from an EMBL/GenBank/DDBJ whole genome shotgun (WGS) entry which is preliminary data.</text>
</comment>
<dbReference type="AlphaFoldDB" id="A0A8H7IT92"/>
<keyword evidence="3" id="KW-1185">Reference proteome</keyword>
<evidence type="ECO:0000313" key="2">
    <source>
        <dbReference type="EMBL" id="KAF9690389.1"/>
    </source>
</evidence>
<feature type="compositionally biased region" description="Basic and acidic residues" evidence="1">
    <location>
        <begin position="1"/>
        <end position="19"/>
    </location>
</feature>
<dbReference type="Proteomes" id="UP000651452">
    <property type="component" value="Unassembled WGS sequence"/>
</dbReference>
<protein>
    <submittedName>
        <fullName evidence="2">Uncharacterized protein</fullName>
    </submittedName>
</protein>
<gene>
    <name evidence="2" type="ORF">EKO04_011627</name>
</gene>
<organism evidence="2 3">
    <name type="scientific">Ascochyta lentis</name>
    <dbReference type="NCBI Taxonomy" id="205686"/>
    <lineage>
        <taxon>Eukaryota</taxon>
        <taxon>Fungi</taxon>
        <taxon>Dikarya</taxon>
        <taxon>Ascomycota</taxon>
        <taxon>Pezizomycotina</taxon>
        <taxon>Dothideomycetes</taxon>
        <taxon>Pleosporomycetidae</taxon>
        <taxon>Pleosporales</taxon>
        <taxon>Pleosporineae</taxon>
        <taxon>Didymellaceae</taxon>
        <taxon>Ascochyta</taxon>
    </lineage>
</organism>
<name>A0A8H7IT92_9PLEO</name>
<evidence type="ECO:0000256" key="1">
    <source>
        <dbReference type="SAM" id="MobiDB-lite"/>
    </source>
</evidence>